<reference evidence="1" key="1">
    <citation type="submission" date="2021-07" db="EMBL/GenBank/DDBJ databases">
        <authorList>
            <person name="Catto M.A."/>
            <person name="Jacobson A."/>
            <person name="Kennedy G."/>
            <person name="Labadie P."/>
            <person name="Hunt B.G."/>
            <person name="Srinivasan R."/>
        </authorList>
    </citation>
    <scope>NUCLEOTIDE SEQUENCE</scope>
    <source>
        <strain evidence="1">PL_HMW_Pooled</strain>
        <tissue evidence="1">Head</tissue>
    </source>
</reference>
<dbReference type="Proteomes" id="UP001219518">
    <property type="component" value="Unassembled WGS sequence"/>
</dbReference>
<accession>A0AAE1HBM8</accession>
<reference evidence="1" key="2">
    <citation type="journal article" date="2023" name="BMC Genomics">
        <title>Pest status, molecular evolution, and epigenetic factors derived from the genome assembly of Frankliniella fusca, a thysanopteran phytovirus vector.</title>
        <authorList>
            <person name="Catto M.A."/>
            <person name="Labadie P.E."/>
            <person name="Jacobson A.L."/>
            <person name="Kennedy G.G."/>
            <person name="Srinivasan R."/>
            <person name="Hunt B.G."/>
        </authorList>
    </citation>
    <scope>NUCLEOTIDE SEQUENCE</scope>
    <source>
        <strain evidence="1">PL_HMW_Pooled</strain>
    </source>
</reference>
<keyword evidence="2" id="KW-1185">Reference proteome</keyword>
<gene>
    <name evidence="1" type="ORF">KUF71_007679</name>
</gene>
<protein>
    <submittedName>
        <fullName evidence="1">Early transcription factor 82 kDa subunit</fullName>
    </submittedName>
</protein>
<comment type="caution">
    <text evidence="1">The sequence shown here is derived from an EMBL/GenBank/DDBJ whole genome shotgun (WGS) entry which is preliminary data.</text>
</comment>
<evidence type="ECO:0000313" key="2">
    <source>
        <dbReference type="Proteomes" id="UP001219518"/>
    </source>
</evidence>
<organism evidence="1 2">
    <name type="scientific">Frankliniella fusca</name>
    <dbReference type="NCBI Taxonomy" id="407009"/>
    <lineage>
        <taxon>Eukaryota</taxon>
        <taxon>Metazoa</taxon>
        <taxon>Ecdysozoa</taxon>
        <taxon>Arthropoda</taxon>
        <taxon>Hexapoda</taxon>
        <taxon>Insecta</taxon>
        <taxon>Pterygota</taxon>
        <taxon>Neoptera</taxon>
        <taxon>Paraneoptera</taxon>
        <taxon>Thysanoptera</taxon>
        <taxon>Terebrantia</taxon>
        <taxon>Thripoidea</taxon>
        <taxon>Thripidae</taxon>
        <taxon>Frankliniella</taxon>
    </lineage>
</organism>
<sequence length="283" mass="32173">MLNMDIIRDSYQSLRNELVKRNHPELLPPYKAVHDASEKCSPSDSALILTESDVQISIQALLDITLARMIEIDDVKKALLRSESSDSTTIHLEMVCKWGFDGSSGHSRYKQKTTGEMTDGSIFLSCFAPLRSTKISAGSQEKNDILWMNPAPSLTRYCRPIGFRFEKETAELITSHFKEIQEDIETLRPNVINITDTIKVQCQYKLFPSMVDAGTLTEEAQESRNKDLRRFCEAHARKFSREAANKDIIKRFLTTSDPLISSIRQPQVNSLLPTKEMKTLLLD</sequence>
<dbReference type="EMBL" id="JAHWGI010000930">
    <property type="protein sequence ID" value="KAK3918280.1"/>
    <property type="molecule type" value="Genomic_DNA"/>
</dbReference>
<evidence type="ECO:0000313" key="1">
    <source>
        <dbReference type="EMBL" id="KAK3918280.1"/>
    </source>
</evidence>
<name>A0AAE1HBM8_9NEOP</name>
<proteinExistence type="predicted"/>
<dbReference type="AlphaFoldDB" id="A0AAE1HBM8"/>